<keyword evidence="4" id="KW-1185">Reference proteome</keyword>
<reference evidence="3 4" key="1">
    <citation type="submission" date="2012-12" db="EMBL/GenBank/DDBJ databases">
        <title>Genome assembly of Fulvivirga imtechensis AK7.</title>
        <authorList>
            <person name="Nupur N."/>
            <person name="Khatri I."/>
            <person name="Kumar R."/>
            <person name="Subramanian S."/>
            <person name="Pinnaka A."/>
        </authorList>
    </citation>
    <scope>NUCLEOTIDE SEQUENCE [LARGE SCALE GENOMIC DNA]</scope>
    <source>
        <strain evidence="3 4">AK7</strain>
    </source>
</reference>
<dbReference type="RefSeq" id="WP_009580459.1">
    <property type="nucleotide sequence ID" value="NZ_AMZN01000046.1"/>
</dbReference>
<comment type="caution">
    <text evidence="3">The sequence shown here is derived from an EMBL/GenBank/DDBJ whole genome shotgun (WGS) entry which is preliminary data.</text>
</comment>
<proteinExistence type="predicted"/>
<organism evidence="3 4">
    <name type="scientific">Fulvivirga imtechensis AK7</name>
    <dbReference type="NCBI Taxonomy" id="1237149"/>
    <lineage>
        <taxon>Bacteria</taxon>
        <taxon>Pseudomonadati</taxon>
        <taxon>Bacteroidota</taxon>
        <taxon>Cytophagia</taxon>
        <taxon>Cytophagales</taxon>
        <taxon>Fulvivirgaceae</taxon>
        <taxon>Fulvivirga</taxon>
    </lineage>
</organism>
<dbReference type="STRING" id="1237149.C900_03107"/>
<evidence type="ECO:0000313" key="3">
    <source>
        <dbReference type="EMBL" id="ELR70977.1"/>
    </source>
</evidence>
<keyword evidence="1 3" id="KW-0808">Transferase</keyword>
<dbReference type="Gene3D" id="3.40.50.2000">
    <property type="entry name" value="Glycogen Phosphorylase B"/>
    <property type="match status" value="2"/>
</dbReference>
<evidence type="ECO:0000259" key="2">
    <source>
        <dbReference type="Pfam" id="PF00534"/>
    </source>
</evidence>
<sequence length="373" mass="43084">MKILINTSTINQGGALQVATNLIQYTLNNTEHDYYYIISKEINELKPFRLESSRTLITDKSPAKIFNSWNSRMRILKFEEKIKPDLVYSVGAPSYINFKSKEVIRLTNPTLIGADKIAYSTFKGKDLLVIYLKNIIQRFFIKKTHFVITQTQDAKRKINENLGISTQRIFVVPNTHAEIFKKINKQPKNIVNILCLAAPYPHKNLSIIPEVAYELKKLGVTNFQFLTTIPEWINNNEIKKLRRLSKNLRVEDQIKNLGRISLEECLKWYYKSDVVFLPTLLEVFSATHIEAMATGTPVVTTDLPFCREICQEGALYFAPKNEKDAAEKIHKLLTDKELYEKKIAQADQVVKSLPNPNEIYRMHIKTLEKIFNA</sequence>
<name>L8JUK8_9BACT</name>
<dbReference type="GO" id="GO:0016757">
    <property type="term" value="F:glycosyltransferase activity"/>
    <property type="evidence" value="ECO:0007669"/>
    <property type="project" value="InterPro"/>
</dbReference>
<dbReference type="SUPFAM" id="SSF53756">
    <property type="entry name" value="UDP-Glycosyltransferase/glycogen phosphorylase"/>
    <property type="match status" value="1"/>
</dbReference>
<dbReference type="Proteomes" id="UP000011135">
    <property type="component" value="Unassembled WGS sequence"/>
</dbReference>
<gene>
    <name evidence="3" type="ORF">C900_03107</name>
</gene>
<dbReference type="eggNOG" id="COG0438">
    <property type="taxonomic scope" value="Bacteria"/>
</dbReference>
<dbReference type="OrthoDB" id="502646at2"/>
<dbReference type="InterPro" id="IPR001296">
    <property type="entry name" value="Glyco_trans_1"/>
</dbReference>
<evidence type="ECO:0000313" key="4">
    <source>
        <dbReference type="Proteomes" id="UP000011135"/>
    </source>
</evidence>
<evidence type="ECO:0000256" key="1">
    <source>
        <dbReference type="ARBA" id="ARBA00022679"/>
    </source>
</evidence>
<dbReference type="Pfam" id="PF00534">
    <property type="entry name" value="Glycos_transf_1"/>
    <property type="match status" value="1"/>
</dbReference>
<protein>
    <submittedName>
        <fullName evidence="3">Glycosyltransferase</fullName>
    </submittedName>
</protein>
<dbReference type="AlphaFoldDB" id="L8JUK8"/>
<dbReference type="PANTHER" id="PTHR46401:SF2">
    <property type="entry name" value="GLYCOSYLTRANSFERASE WBBK-RELATED"/>
    <property type="match status" value="1"/>
</dbReference>
<feature type="domain" description="Glycosyl transferase family 1" evidence="2">
    <location>
        <begin position="181"/>
        <end position="346"/>
    </location>
</feature>
<dbReference type="GO" id="GO:0009103">
    <property type="term" value="P:lipopolysaccharide biosynthetic process"/>
    <property type="evidence" value="ECO:0007669"/>
    <property type="project" value="TreeGrafter"/>
</dbReference>
<dbReference type="PANTHER" id="PTHR46401">
    <property type="entry name" value="GLYCOSYLTRANSFERASE WBBK-RELATED"/>
    <property type="match status" value="1"/>
</dbReference>
<dbReference type="EMBL" id="AMZN01000046">
    <property type="protein sequence ID" value="ELR70977.1"/>
    <property type="molecule type" value="Genomic_DNA"/>
</dbReference>
<accession>L8JUK8</accession>